<keyword evidence="3" id="KW-1185">Reference proteome</keyword>
<evidence type="ECO:0000313" key="2">
    <source>
        <dbReference type="EMBL" id="UGO47933.1"/>
    </source>
</evidence>
<accession>A0AAE8YPL7</accession>
<keyword evidence="1" id="KW-0812">Transmembrane</keyword>
<keyword evidence="1" id="KW-0472">Membrane</keyword>
<name>A0AAE8YPL7_9CAUD</name>
<evidence type="ECO:0000313" key="3">
    <source>
        <dbReference type="Proteomes" id="UP000827753"/>
    </source>
</evidence>
<dbReference type="EMBL" id="OK499987">
    <property type="protein sequence ID" value="UGO47933.1"/>
    <property type="molecule type" value="Genomic_DNA"/>
</dbReference>
<protein>
    <submittedName>
        <fullName evidence="2">Uncharacterized protein</fullName>
    </submittedName>
</protein>
<keyword evidence="1" id="KW-1133">Transmembrane helix</keyword>
<reference evidence="2 3" key="1">
    <citation type="submission" date="2021-10" db="EMBL/GenBank/DDBJ databases">
        <authorList>
            <person name="Lavering E.D."/>
            <person name="James R."/>
            <person name="Fairholm J.D."/>
            <person name="Ogilvie B.H."/>
            <person name="Thurgood T.L."/>
            <person name="Robison R.A."/>
            <person name="Grose J.H."/>
        </authorList>
    </citation>
    <scope>NUCLEOTIDE SEQUENCE [LARGE SCALE GENOMIC DNA]</scope>
</reference>
<sequence length="38" mass="4094">MTMSLFAILLMSLGGLGLIGTCIFAGVLVWFAYTLIKK</sequence>
<gene>
    <name evidence="2" type="ORF">MRDARSEY_101</name>
</gene>
<evidence type="ECO:0000256" key="1">
    <source>
        <dbReference type="SAM" id="Phobius"/>
    </source>
</evidence>
<organism evidence="2 3">
    <name type="scientific">Bacillus phage vB_BanS_MrDarsey</name>
    <dbReference type="NCBI Taxonomy" id="2894787"/>
    <lineage>
        <taxon>Viruses</taxon>
        <taxon>Duplodnaviria</taxon>
        <taxon>Heunggongvirae</taxon>
        <taxon>Uroviricota</taxon>
        <taxon>Caudoviricetes</taxon>
        <taxon>Joanripponvirinae</taxon>
        <taxon>Tsamsavirus</taxon>
        <taxon>Tsamsavirus mrdarsey</taxon>
    </lineage>
</organism>
<proteinExistence type="predicted"/>
<feature type="transmembrane region" description="Helical" evidence="1">
    <location>
        <begin position="6"/>
        <end position="33"/>
    </location>
</feature>
<dbReference type="Proteomes" id="UP000827753">
    <property type="component" value="Segment"/>
</dbReference>